<proteinExistence type="predicted"/>
<reference evidence="2" key="1">
    <citation type="journal article" date="2019" name="Int. J. Syst. Evol. Microbiol.">
        <title>The Global Catalogue of Microorganisms (GCM) 10K type strain sequencing project: providing services to taxonomists for standard genome sequencing and annotation.</title>
        <authorList>
            <consortium name="The Broad Institute Genomics Platform"/>
            <consortium name="The Broad Institute Genome Sequencing Center for Infectious Disease"/>
            <person name="Wu L."/>
            <person name="Ma J."/>
        </authorList>
    </citation>
    <scope>NUCLEOTIDE SEQUENCE [LARGE SCALE GENOMIC DNA]</scope>
    <source>
        <strain evidence="2">CCM 8930</strain>
    </source>
</reference>
<protein>
    <submittedName>
        <fullName evidence="1">Uncharacterized protein</fullName>
    </submittedName>
</protein>
<dbReference type="EMBL" id="JBHSSE010000027">
    <property type="protein sequence ID" value="MFC6202658.1"/>
    <property type="molecule type" value="Genomic_DNA"/>
</dbReference>
<keyword evidence="2" id="KW-1185">Reference proteome</keyword>
<gene>
    <name evidence="1" type="ORF">ACFP1L_12370</name>
</gene>
<organism evidence="1 2">
    <name type="scientific">Lactiplantibacillus nangangensis</name>
    <dbReference type="NCBI Taxonomy" id="2559917"/>
    <lineage>
        <taxon>Bacteria</taxon>
        <taxon>Bacillati</taxon>
        <taxon>Bacillota</taxon>
        <taxon>Bacilli</taxon>
        <taxon>Lactobacillales</taxon>
        <taxon>Lactobacillaceae</taxon>
        <taxon>Lactiplantibacillus</taxon>
    </lineage>
</organism>
<dbReference type="InterPro" id="IPR012337">
    <property type="entry name" value="RNaseH-like_sf"/>
</dbReference>
<sequence>MSEPLVMLVRQQKNVATYLYIIGHPTLALNPDQSLTPTSEQGSYGKVTQITLNTTNQHYCLHFASGRELQLNQKNVLLVAKNPDDLPLPELLKNYGYRLLPPTVTTAFQANFDQIFPSLTQLDTIPSHYIVVDCEFGPFFKRQFRSGSYHWAPTTINGADQTIYQLAALSYQAGQQTKIYFDHLIDFPAFLPEKKLTALATSQQTLAEFERTANPVQVLKTFIDQVLASQLPLAFWDQAQDLKALHWLLAQYFPKLSANQQAIVRRPLQVFDGEQYTNVVINRSNQKSLSTTHSLPLNGVAGLLNIFNPQQHNALWDAQTTHYVIDQLAQIQAATPTVLTQPQSVQPTVQKTDLSPQQLKYQLVHQLRATGKTYREIAHSAGISVSGVNYILKKSDPITD</sequence>
<evidence type="ECO:0000313" key="2">
    <source>
        <dbReference type="Proteomes" id="UP001596171"/>
    </source>
</evidence>
<evidence type="ECO:0000313" key="1">
    <source>
        <dbReference type="EMBL" id="MFC6202658.1"/>
    </source>
</evidence>
<dbReference type="Proteomes" id="UP001596171">
    <property type="component" value="Unassembled WGS sequence"/>
</dbReference>
<dbReference type="SUPFAM" id="SSF53098">
    <property type="entry name" value="Ribonuclease H-like"/>
    <property type="match status" value="1"/>
</dbReference>
<comment type="caution">
    <text evidence="1">The sequence shown here is derived from an EMBL/GenBank/DDBJ whole genome shotgun (WGS) entry which is preliminary data.</text>
</comment>
<dbReference type="RefSeq" id="WP_137616794.1">
    <property type="nucleotide sequence ID" value="NZ_BJDI01000011.1"/>
</dbReference>
<name>A0ABW1SMT8_9LACO</name>
<accession>A0ABW1SMT8</accession>